<dbReference type="Proteomes" id="UP000001396">
    <property type="component" value="Unassembled WGS sequence"/>
</dbReference>
<dbReference type="InParanoid" id="D3BQS6"/>
<name>D3BQS6_HETP5</name>
<proteinExistence type="predicted"/>
<dbReference type="RefSeq" id="XP_020428628.1">
    <property type="nucleotide sequence ID" value="XM_020581043.1"/>
</dbReference>
<reference evidence="1 2" key="1">
    <citation type="journal article" date="2011" name="Genome Res.">
        <title>Phylogeny-wide analysis of social amoeba genomes highlights ancient origins for complex intercellular communication.</title>
        <authorList>
            <person name="Heidel A.J."/>
            <person name="Lawal H.M."/>
            <person name="Felder M."/>
            <person name="Schilde C."/>
            <person name="Helps N.R."/>
            <person name="Tunggal B."/>
            <person name="Rivero F."/>
            <person name="John U."/>
            <person name="Schleicher M."/>
            <person name="Eichinger L."/>
            <person name="Platzer M."/>
            <person name="Noegel A.A."/>
            <person name="Schaap P."/>
            <person name="Gloeckner G."/>
        </authorList>
    </citation>
    <scope>NUCLEOTIDE SEQUENCE [LARGE SCALE GENOMIC DNA]</scope>
    <source>
        <strain evidence="2">ATCC 26659 / Pp 5 / PN500</strain>
    </source>
</reference>
<sequence>MINVYEGIKGVKKVKSLQAEDLQSSASNLGALPSGVTVLLSKNHVEFSVTLEGKRHQTDDVVWLGFHFSATFQKFQKYVVSYLLL</sequence>
<accession>D3BQS6</accession>
<evidence type="ECO:0000313" key="2">
    <source>
        <dbReference type="Proteomes" id="UP000001396"/>
    </source>
</evidence>
<dbReference type="AlphaFoldDB" id="D3BQS6"/>
<comment type="caution">
    <text evidence="1">The sequence shown here is derived from an EMBL/GenBank/DDBJ whole genome shotgun (WGS) entry which is preliminary data.</text>
</comment>
<dbReference type="GeneID" id="31365735"/>
<dbReference type="STRING" id="670386.D3BQS6"/>
<gene>
    <name evidence="1" type="ORF">PPL_10264</name>
</gene>
<keyword evidence="2" id="KW-1185">Reference proteome</keyword>
<dbReference type="EMBL" id="ADBJ01000047">
    <property type="protein sequence ID" value="EFA76496.1"/>
    <property type="molecule type" value="Genomic_DNA"/>
</dbReference>
<evidence type="ECO:0000313" key="1">
    <source>
        <dbReference type="EMBL" id="EFA76496.1"/>
    </source>
</evidence>
<protein>
    <submittedName>
        <fullName evidence="1">Uncharacterized protein</fullName>
    </submittedName>
</protein>
<organism evidence="1 2">
    <name type="scientific">Heterostelium pallidum (strain ATCC 26659 / Pp 5 / PN500)</name>
    <name type="common">Cellular slime mold</name>
    <name type="synonym">Polysphondylium pallidum</name>
    <dbReference type="NCBI Taxonomy" id="670386"/>
    <lineage>
        <taxon>Eukaryota</taxon>
        <taxon>Amoebozoa</taxon>
        <taxon>Evosea</taxon>
        <taxon>Eumycetozoa</taxon>
        <taxon>Dictyostelia</taxon>
        <taxon>Acytosteliales</taxon>
        <taxon>Acytosteliaceae</taxon>
        <taxon>Heterostelium</taxon>
    </lineage>
</organism>